<evidence type="ECO:0000256" key="5">
    <source>
        <dbReference type="ARBA" id="ARBA00022552"/>
    </source>
</evidence>
<feature type="compositionally biased region" description="Basic and acidic residues" evidence="9">
    <location>
        <begin position="11"/>
        <end position="35"/>
    </location>
</feature>
<feature type="compositionally biased region" description="Basic residues" evidence="9">
    <location>
        <begin position="112"/>
        <end position="128"/>
    </location>
</feature>
<keyword evidence="4 8" id="KW-0690">Ribosome biogenesis</keyword>
<feature type="region of interest" description="Disordered" evidence="9">
    <location>
        <begin position="112"/>
        <end position="135"/>
    </location>
</feature>
<evidence type="ECO:0000256" key="3">
    <source>
        <dbReference type="ARBA" id="ARBA00007869"/>
    </source>
</evidence>
<name>A0ABP0ZPT8_9ASCO</name>
<dbReference type="GeneID" id="92209585"/>
<evidence type="ECO:0000256" key="4">
    <source>
        <dbReference type="ARBA" id="ARBA00022517"/>
    </source>
</evidence>
<comment type="similarity">
    <text evidence="3 8">Belongs to the CGR1 family.</text>
</comment>
<feature type="region of interest" description="Disordered" evidence="9">
    <location>
        <begin position="1"/>
        <end position="35"/>
    </location>
</feature>
<reference evidence="10 11" key="1">
    <citation type="submission" date="2024-03" db="EMBL/GenBank/DDBJ databases">
        <authorList>
            <person name="Brejova B."/>
        </authorList>
    </citation>
    <scope>NUCLEOTIDE SEQUENCE [LARGE SCALE GENOMIC DNA]</scope>
    <source>
        <strain evidence="10 11">CBS 14171</strain>
    </source>
</reference>
<dbReference type="InterPro" id="IPR005579">
    <property type="entry name" value="Cgr1-like"/>
</dbReference>
<keyword evidence="7 8" id="KW-0539">Nucleus</keyword>
<dbReference type="Pfam" id="PF03879">
    <property type="entry name" value="Cgr1"/>
    <property type="match status" value="1"/>
</dbReference>
<dbReference type="EMBL" id="OZ022409">
    <property type="protein sequence ID" value="CAK9440289.1"/>
    <property type="molecule type" value="Genomic_DNA"/>
</dbReference>
<dbReference type="RefSeq" id="XP_066831327.1">
    <property type="nucleotide sequence ID" value="XM_066974604.1"/>
</dbReference>
<evidence type="ECO:0000256" key="2">
    <source>
        <dbReference type="ARBA" id="ARBA00004604"/>
    </source>
</evidence>
<keyword evidence="11" id="KW-1185">Reference proteome</keyword>
<dbReference type="Proteomes" id="UP001497383">
    <property type="component" value="Chromosome 5"/>
</dbReference>
<gene>
    <name evidence="10" type="ORF">LODBEIA_P43890</name>
</gene>
<keyword evidence="5 8" id="KW-0698">rRNA processing</keyword>
<comment type="subcellular location">
    <subcellularLocation>
        <location evidence="2 8">Nucleus</location>
        <location evidence="2 8">Nucleolus</location>
    </subcellularLocation>
</comment>
<accession>A0ABP0ZPT8</accession>
<keyword evidence="6" id="KW-0175">Coiled coil</keyword>
<evidence type="ECO:0000256" key="6">
    <source>
        <dbReference type="ARBA" id="ARBA00023054"/>
    </source>
</evidence>
<organism evidence="10 11">
    <name type="scientific">Lodderomyces beijingensis</name>
    <dbReference type="NCBI Taxonomy" id="1775926"/>
    <lineage>
        <taxon>Eukaryota</taxon>
        <taxon>Fungi</taxon>
        <taxon>Dikarya</taxon>
        <taxon>Ascomycota</taxon>
        <taxon>Saccharomycotina</taxon>
        <taxon>Pichiomycetes</taxon>
        <taxon>Debaryomycetaceae</taxon>
        <taxon>Candida/Lodderomyces clade</taxon>
        <taxon>Lodderomyces</taxon>
    </lineage>
</organism>
<evidence type="ECO:0000313" key="10">
    <source>
        <dbReference type="EMBL" id="CAK9440289.1"/>
    </source>
</evidence>
<evidence type="ECO:0000256" key="9">
    <source>
        <dbReference type="SAM" id="MobiDB-lite"/>
    </source>
</evidence>
<proteinExistence type="inferred from homology"/>
<protein>
    <recommendedName>
        <fullName evidence="8">rRNA-processing protein</fullName>
    </recommendedName>
</protein>
<sequence>MSTSSNLQYDEIPKKYIDPSTPKDKSEGSRVNGKDWKIKKDAFRVKTLGVSKPKSKNSYKEREQKKLQEQQYKARLKELKEEKESMKKAKIDELKRRREIKAEKERYEKMAAKMHAKKVERMKKREKRNKMLKER</sequence>
<evidence type="ECO:0000256" key="1">
    <source>
        <dbReference type="ARBA" id="ARBA00004090"/>
    </source>
</evidence>
<feature type="region of interest" description="Disordered" evidence="9">
    <location>
        <begin position="47"/>
        <end position="66"/>
    </location>
</feature>
<evidence type="ECO:0000256" key="8">
    <source>
        <dbReference type="RuleBase" id="RU363084"/>
    </source>
</evidence>
<evidence type="ECO:0000313" key="11">
    <source>
        <dbReference type="Proteomes" id="UP001497383"/>
    </source>
</evidence>
<comment type="function">
    <text evidence="1 8">Involved in nucleolar integrity and required for processing of the pre-rRNA for the 60S ribosome subunit.</text>
</comment>
<evidence type="ECO:0000256" key="7">
    <source>
        <dbReference type="ARBA" id="ARBA00023242"/>
    </source>
</evidence>